<dbReference type="GO" id="GO:0016787">
    <property type="term" value="F:hydrolase activity"/>
    <property type="evidence" value="ECO:0007669"/>
    <property type="project" value="UniProtKB-KW"/>
</dbReference>
<dbReference type="KEGG" id="anr:Ana3638_20970"/>
<dbReference type="CDD" id="cd04677">
    <property type="entry name" value="NUDIX_Hydrolase"/>
    <property type="match status" value="1"/>
</dbReference>
<proteinExistence type="inferred from homology"/>
<dbReference type="EMBL" id="CP048000">
    <property type="protein sequence ID" value="QHQ62947.1"/>
    <property type="molecule type" value="Genomic_DNA"/>
</dbReference>
<comment type="similarity">
    <text evidence="3">Belongs to the Nudix hydrolase family.</text>
</comment>
<dbReference type="SUPFAM" id="SSF55811">
    <property type="entry name" value="Nudix"/>
    <property type="match status" value="1"/>
</dbReference>
<feature type="domain" description="Nudix hydrolase" evidence="4">
    <location>
        <begin position="15"/>
        <end position="147"/>
    </location>
</feature>
<dbReference type="InterPro" id="IPR020084">
    <property type="entry name" value="NUDIX_hydrolase_CS"/>
</dbReference>
<evidence type="ECO:0000313" key="6">
    <source>
        <dbReference type="Proteomes" id="UP000464314"/>
    </source>
</evidence>
<evidence type="ECO:0000256" key="3">
    <source>
        <dbReference type="RuleBase" id="RU003476"/>
    </source>
</evidence>
<dbReference type="Proteomes" id="UP000464314">
    <property type="component" value="Chromosome"/>
</dbReference>
<keyword evidence="2 3" id="KW-0378">Hydrolase</keyword>
<comment type="cofactor">
    <cofactor evidence="1">
        <name>Mg(2+)</name>
        <dbReference type="ChEBI" id="CHEBI:18420"/>
    </cofactor>
</comment>
<dbReference type="RefSeq" id="WP_161839769.1">
    <property type="nucleotide sequence ID" value="NZ_CP048000.1"/>
</dbReference>
<evidence type="ECO:0000259" key="4">
    <source>
        <dbReference type="PROSITE" id="PS51462"/>
    </source>
</evidence>
<dbReference type="PRINTS" id="PR00502">
    <property type="entry name" value="NUDIXFAMILY"/>
</dbReference>
<accession>A0A6P1TRH2</accession>
<evidence type="ECO:0000256" key="2">
    <source>
        <dbReference type="ARBA" id="ARBA00022801"/>
    </source>
</evidence>
<dbReference type="Pfam" id="PF00293">
    <property type="entry name" value="NUDIX"/>
    <property type="match status" value="1"/>
</dbReference>
<dbReference type="InterPro" id="IPR020476">
    <property type="entry name" value="Nudix_hydrolase"/>
</dbReference>
<reference evidence="5 6" key="1">
    <citation type="submission" date="2020-01" db="EMBL/GenBank/DDBJ databases">
        <title>Genome analysis of Anaerocolumna sp. CBA3638.</title>
        <authorList>
            <person name="Kim J."/>
            <person name="Roh S.W."/>
        </authorList>
    </citation>
    <scope>NUCLEOTIDE SEQUENCE [LARGE SCALE GENOMIC DNA]</scope>
    <source>
        <strain evidence="5 6">CBA3638</strain>
    </source>
</reference>
<protein>
    <submittedName>
        <fullName evidence="5">NUDIX domain-containing protein</fullName>
    </submittedName>
</protein>
<dbReference type="PROSITE" id="PS51462">
    <property type="entry name" value="NUDIX"/>
    <property type="match status" value="1"/>
</dbReference>
<dbReference type="AlphaFoldDB" id="A0A6P1TRH2"/>
<evidence type="ECO:0000256" key="1">
    <source>
        <dbReference type="ARBA" id="ARBA00001946"/>
    </source>
</evidence>
<dbReference type="InterPro" id="IPR015797">
    <property type="entry name" value="NUDIX_hydrolase-like_dom_sf"/>
</dbReference>
<dbReference type="Gene3D" id="3.90.79.10">
    <property type="entry name" value="Nucleoside Triphosphate Pyrophosphohydrolase"/>
    <property type="match status" value="1"/>
</dbReference>
<dbReference type="PANTHER" id="PTHR43046:SF2">
    <property type="entry name" value="8-OXO-DGTP DIPHOSPHATASE-RELATED"/>
    <property type="match status" value="1"/>
</dbReference>
<dbReference type="PROSITE" id="PS00893">
    <property type="entry name" value="NUDIX_BOX"/>
    <property type="match status" value="1"/>
</dbReference>
<gene>
    <name evidence="5" type="ORF">Ana3638_20970</name>
</gene>
<organism evidence="5 6">
    <name type="scientific">Anaerocolumna sedimenticola</name>
    <dbReference type="NCBI Taxonomy" id="2696063"/>
    <lineage>
        <taxon>Bacteria</taxon>
        <taxon>Bacillati</taxon>
        <taxon>Bacillota</taxon>
        <taxon>Clostridia</taxon>
        <taxon>Lachnospirales</taxon>
        <taxon>Lachnospiraceae</taxon>
        <taxon>Anaerocolumna</taxon>
    </lineage>
</organism>
<evidence type="ECO:0000313" key="5">
    <source>
        <dbReference type="EMBL" id="QHQ62947.1"/>
    </source>
</evidence>
<sequence>MEYYKELRKFVGHKPIILPGAVVIIVNGNGEILLQERENNFWGLPGGLMDLGESLADTAKREVFEETGLSIQNLVLLDVLSGPEYYNKMPNEDELYSVTAIYTTTDYTGELIPDMDESKSLKFYEINCLPERMEQEYKDCIKIYLRSRT</sequence>
<name>A0A6P1TRH2_9FIRM</name>
<dbReference type="PANTHER" id="PTHR43046">
    <property type="entry name" value="GDP-MANNOSE MANNOSYL HYDROLASE"/>
    <property type="match status" value="1"/>
</dbReference>
<dbReference type="InterPro" id="IPR000086">
    <property type="entry name" value="NUDIX_hydrolase_dom"/>
</dbReference>
<keyword evidence="6" id="KW-1185">Reference proteome</keyword>